<reference evidence="2" key="1">
    <citation type="journal article" date="2015" name="Nature">
        <title>Complex archaea that bridge the gap between prokaryotes and eukaryotes.</title>
        <authorList>
            <person name="Spang A."/>
            <person name="Saw J.H."/>
            <person name="Jorgensen S.L."/>
            <person name="Zaremba-Niedzwiedzka K."/>
            <person name="Martijn J."/>
            <person name="Lind A.E."/>
            <person name="van Eijk R."/>
            <person name="Schleper C."/>
            <person name="Guy L."/>
            <person name="Ettema T.J."/>
        </authorList>
    </citation>
    <scope>NUCLEOTIDE SEQUENCE</scope>
</reference>
<sequence>MSIQKIEATQIGNLSSATYSTKAQSFNESIYKDFWTVTERDTDGAAGGEAEYTPDWSRWHGYYRQVSIFAAHIDKKTSFTIGKGYEAKPAIKKILDKIIGWGKDDFNSILENQDKTAKICGDSFAEIIGGKGVKLKNLKPLNPGSMKIVVEGSGMLKGYKQVLDVDGIRTEVPFKKEDIFHLVWNRTANEIHGIPEAERMESTMKRIMEVQNDQRVMFHRYIVPVTMIPVKTSDTTEIGAFSAKYTQAYTKVEPMMVPDEVVNVKDIKHISIPQFSVHDPMPYLRFNTEKFAEDIGVPDFTGEKITEASAKIIYLAFQQTIERNQRWLEAQVRIQLGIEIDLEFPASIAPELVEDEKKDGQLNKTPNLDPTKKE</sequence>
<name>A0A0F9GH05_9ZZZZ</name>
<comment type="caution">
    <text evidence="2">The sequence shown here is derived from an EMBL/GenBank/DDBJ whole genome shotgun (WGS) entry which is preliminary data.</text>
</comment>
<evidence type="ECO:0000256" key="1">
    <source>
        <dbReference type="SAM" id="MobiDB-lite"/>
    </source>
</evidence>
<dbReference type="EMBL" id="LAZR01028484">
    <property type="protein sequence ID" value="KKL62457.1"/>
    <property type="molecule type" value="Genomic_DNA"/>
</dbReference>
<dbReference type="AlphaFoldDB" id="A0A0F9GH05"/>
<accession>A0A0F9GH05</accession>
<feature type="region of interest" description="Disordered" evidence="1">
    <location>
        <begin position="353"/>
        <end position="374"/>
    </location>
</feature>
<evidence type="ECO:0000313" key="2">
    <source>
        <dbReference type="EMBL" id="KKL62457.1"/>
    </source>
</evidence>
<organism evidence="2">
    <name type="scientific">marine sediment metagenome</name>
    <dbReference type="NCBI Taxonomy" id="412755"/>
    <lineage>
        <taxon>unclassified sequences</taxon>
        <taxon>metagenomes</taxon>
        <taxon>ecological metagenomes</taxon>
    </lineage>
</organism>
<evidence type="ECO:0008006" key="3">
    <source>
        <dbReference type="Google" id="ProtNLM"/>
    </source>
</evidence>
<protein>
    <recommendedName>
        <fullName evidence="3">Portal protein</fullName>
    </recommendedName>
</protein>
<proteinExistence type="predicted"/>
<gene>
    <name evidence="2" type="ORF">LCGC14_2184990</name>
</gene>